<evidence type="ECO:0000259" key="6">
    <source>
        <dbReference type="PROSITE" id="PS50871"/>
    </source>
</evidence>
<evidence type="ECO:0000256" key="2">
    <source>
        <dbReference type="ARBA" id="ARBA00022525"/>
    </source>
</evidence>
<feature type="domain" description="C1q" evidence="6">
    <location>
        <begin position="270"/>
        <end position="406"/>
    </location>
</feature>
<dbReference type="PANTHER" id="PTHR22923:SF102">
    <property type="entry name" value="CEREBELLIN 13-RELATED"/>
    <property type="match status" value="1"/>
</dbReference>
<dbReference type="InterPro" id="IPR008983">
    <property type="entry name" value="Tumour_necrosis_fac-like_dom"/>
</dbReference>
<keyword evidence="8" id="KW-1185">Reference proteome</keyword>
<dbReference type="Gene3D" id="2.60.120.40">
    <property type="match status" value="1"/>
</dbReference>
<evidence type="ECO:0000256" key="5">
    <source>
        <dbReference type="SAM" id="SignalP"/>
    </source>
</evidence>
<feature type="coiled-coil region" evidence="4">
    <location>
        <begin position="108"/>
        <end position="268"/>
    </location>
</feature>
<reference evidence="7" key="3">
    <citation type="submission" date="2025-09" db="UniProtKB">
        <authorList>
            <consortium name="Ensembl"/>
        </authorList>
    </citation>
    <scope>IDENTIFICATION</scope>
</reference>
<dbReference type="InterPro" id="IPR001073">
    <property type="entry name" value="C1q_dom"/>
</dbReference>
<keyword evidence="3 5" id="KW-0732">Signal</keyword>
<reference evidence="7 8" key="1">
    <citation type="journal article" date="2021" name="G3 (Bethesda)">
        <title>Improved contiguity of the threespine stickleback genome using long-read sequencing.</title>
        <authorList>
            <person name="Nath S."/>
            <person name="Shaw D.E."/>
            <person name="White M.A."/>
        </authorList>
    </citation>
    <scope>NUCLEOTIDE SEQUENCE [LARGE SCALE GENOMIC DNA]</scope>
    <source>
        <strain evidence="7 8">Lake Benthic</strain>
    </source>
</reference>
<evidence type="ECO:0000256" key="1">
    <source>
        <dbReference type="ARBA" id="ARBA00004613"/>
    </source>
</evidence>
<dbReference type="Proteomes" id="UP000007635">
    <property type="component" value="Chromosome VII"/>
</dbReference>
<dbReference type="GO" id="GO:0005576">
    <property type="term" value="C:extracellular region"/>
    <property type="evidence" value="ECO:0007669"/>
    <property type="project" value="UniProtKB-SubCell"/>
</dbReference>
<dbReference type="SUPFAM" id="SSF57997">
    <property type="entry name" value="Tropomyosin"/>
    <property type="match status" value="1"/>
</dbReference>
<dbReference type="GeneTree" id="ENSGT00940000163520"/>
<dbReference type="SMART" id="SM00110">
    <property type="entry name" value="C1Q"/>
    <property type="match status" value="1"/>
</dbReference>
<reference evidence="7" key="2">
    <citation type="submission" date="2025-08" db="UniProtKB">
        <authorList>
            <consortium name="Ensembl"/>
        </authorList>
    </citation>
    <scope>IDENTIFICATION</scope>
</reference>
<dbReference type="Pfam" id="PF00386">
    <property type="entry name" value="C1q"/>
    <property type="match status" value="1"/>
</dbReference>
<evidence type="ECO:0000313" key="8">
    <source>
        <dbReference type="Proteomes" id="UP000007635"/>
    </source>
</evidence>
<feature type="signal peptide" evidence="5">
    <location>
        <begin position="1"/>
        <end position="24"/>
    </location>
</feature>
<sequence>MFNCTMRVVLGLLLVLLGLCGSAAQQDGFTKVGEIGEFPETAARDTADESIEDTTKQTRHDIWAELRALKDTVSDVRVELYLLQRDNADLQTRLSSGERELLVSKFRVDLLEKENADLQTRLSSSESELLVSKFRIDQVEKENAVQETRLNATESQTSGLEGEITDLQTRLSSSESELLVSKSRIDQLEKENADLQTRLSSSQSELLVSESRIDQLEKENAAQDTRLNATDIQTSGLKGEITDLQTKLSKSEEAIRASESRIDALEKQNPEKPKVAFYTALTDAGQVGPYNADVTLKYSKVFTNIGNAYSPSTGFFTAPVKGVYSFQFTAASYSKGYMGVLVFKNNQRIMYYEKSNDGRFVDYLTNSVVLELIAGDEVHLVLPPNHHLFESGNNHNTFSGALLFPL</sequence>
<dbReference type="Ensembl" id="ENSGACT00000058283.1">
    <property type="protein sequence ID" value="ENSGACP00000042673.1"/>
    <property type="gene ID" value="ENSGACG00000035244.1"/>
</dbReference>
<dbReference type="PROSITE" id="PS50871">
    <property type="entry name" value="C1Q"/>
    <property type="match status" value="1"/>
</dbReference>
<name>A0AAQ4PWT2_GASAC</name>
<keyword evidence="4" id="KW-0175">Coiled coil</keyword>
<dbReference type="PANTHER" id="PTHR22923">
    <property type="entry name" value="CEREBELLIN-RELATED"/>
    <property type="match status" value="1"/>
</dbReference>
<dbReference type="PRINTS" id="PR00007">
    <property type="entry name" value="COMPLEMNTC1Q"/>
</dbReference>
<proteinExistence type="predicted"/>
<evidence type="ECO:0000256" key="3">
    <source>
        <dbReference type="ARBA" id="ARBA00022729"/>
    </source>
</evidence>
<keyword evidence="2" id="KW-0964">Secreted</keyword>
<dbReference type="Gene3D" id="1.20.5.340">
    <property type="match status" value="1"/>
</dbReference>
<dbReference type="AlphaFoldDB" id="A0AAQ4PWT2"/>
<accession>A0AAQ4PWT2</accession>
<dbReference type="SUPFAM" id="SSF49842">
    <property type="entry name" value="TNF-like"/>
    <property type="match status" value="1"/>
</dbReference>
<dbReference type="InterPro" id="IPR050822">
    <property type="entry name" value="Cerebellin_Synaptic_Org"/>
</dbReference>
<evidence type="ECO:0000256" key="4">
    <source>
        <dbReference type="SAM" id="Coils"/>
    </source>
</evidence>
<organism evidence="7 8">
    <name type="scientific">Gasterosteus aculeatus aculeatus</name>
    <name type="common">three-spined stickleback</name>
    <dbReference type="NCBI Taxonomy" id="481459"/>
    <lineage>
        <taxon>Eukaryota</taxon>
        <taxon>Metazoa</taxon>
        <taxon>Chordata</taxon>
        <taxon>Craniata</taxon>
        <taxon>Vertebrata</taxon>
        <taxon>Euteleostomi</taxon>
        <taxon>Actinopterygii</taxon>
        <taxon>Neopterygii</taxon>
        <taxon>Teleostei</taxon>
        <taxon>Neoteleostei</taxon>
        <taxon>Acanthomorphata</taxon>
        <taxon>Eupercaria</taxon>
        <taxon>Perciformes</taxon>
        <taxon>Cottioidei</taxon>
        <taxon>Gasterosteales</taxon>
        <taxon>Gasterosteidae</taxon>
        <taxon>Gasterosteus</taxon>
    </lineage>
</organism>
<feature type="chain" id="PRO_5042816785" description="C1q domain-containing protein" evidence="5">
    <location>
        <begin position="25"/>
        <end position="406"/>
    </location>
</feature>
<comment type="subcellular location">
    <subcellularLocation>
        <location evidence="1">Secreted</location>
    </subcellularLocation>
</comment>
<evidence type="ECO:0000313" key="7">
    <source>
        <dbReference type="Ensembl" id="ENSGACP00000042673.1"/>
    </source>
</evidence>
<protein>
    <recommendedName>
        <fullName evidence="6">C1q domain-containing protein</fullName>
    </recommendedName>
</protein>